<evidence type="ECO:0000313" key="5">
    <source>
        <dbReference type="EMBL" id="MCZ8515124.1"/>
    </source>
</evidence>
<dbReference type="Pfam" id="PF17853">
    <property type="entry name" value="GGDEF_2"/>
    <property type="match status" value="1"/>
</dbReference>
<dbReference type="Pfam" id="PF07905">
    <property type="entry name" value="PucR"/>
    <property type="match status" value="1"/>
</dbReference>
<reference evidence="5 6" key="1">
    <citation type="submission" date="2022-12" db="EMBL/GenBank/DDBJ databases">
        <title>Draft genome sequence of Paenibacillus sp. dW9.</title>
        <authorList>
            <person name="Choi E.-W."/>
            <person name="Kim D.-U."/>
        </authorList>
    </citation>
    <scope>NUCLEOTIDE SEQUENCE [LARGE SCALE GENOMIC DNA]</scope>
    <source>
        <strain evidence="6">dW9</strain>
    </source>
</reference>
<dbReference type="InterPro" id="IPR042070">
    <property type="entry name" value="PucR_C-HTH_sf"/>
</dbReference>
<proteinExistence type="inferred from homology"/>
<accession>A0ABT4QE20</accession>
<feature type="domain" description="PucR C-terminal helix-turn-helix" evidence="3">
    <location>
        <begin position="452"/>
        <end position="506"/>
    </location>
</feature>
<evidence type="ECO:0000259" key="4">
    <source>
        <dbReference type="Pfam" id="PF17853"/>
    </source>
</evidence>
<dbReference type="InterPro" id="IPR012914">
    <property type="entry name" value="PucR_dom"/>
</dbReference>
<organism evidence="5 6">
    <name type="scientific">Paenibacillus gyeongsangnamensis</name>
    <dbReference type="NCBI Taxonomy" id="3388067"/>
    <lineage>
        <taxon>Bacteria</taxon>
        <taxon>Bacillati</taxon>
        <taxon>Bacillota</taxon>
        <taxon>Bacilli</taxon>
        <taxon>Bacillales</taxon>
        <taxon>Paenibacillaceae</taxon>
        <taxon>Paenibacillus</taxon>
    </lineage>
</organism>
<dbReference type="Pfam" id="PF13556">
    <property type="entry name" value="HTH_30"/>
    <property type="match status" value="1"/>
</dbReference>
<dbReference type="Proteomes" id="UP001527882">
    <property type="component" value="Unassembled WGS sequence"/>
</dbReference>
<dbReference type="Gene3D" id="1.10.10.2840">
    <property type="entry name" value="PucR C-terminal helix-turn-helix domain"/>
    <property type="match status" value="1"/>
</dbReference>
<dbReference type="InterPro" id="IPR041522">
    <property type="entry name" value="CdaR_GGDEF"/>
</dbReference>
<dbReference type="InterPro" id="IPR051448">
    <property type="entry name" value="CdaR-like_regulators"/>
</dbReference>
<comment type="caution">
    <text evidence="5">The sequence shown here is derived from an EMBL/GenBank/DDBJ whole genome shotgun (WGS) entry which is preliminary data.</text>
</comment>
<gene>
    <name evidence="5" type="ORF">O9H85_22415</name>
</gene>
<name>A0ABT4QE20_9BACL</name>
<feature type="domain" description="CdaR GGDEF-like" evidence="4">
    <location>
        <begin position="270"/>
        <end position="397"/>
    </location>
</feature>
<keyword evidence="6" id="KW-1185">Reference proteome</keyword>
<dbReference type="InterPro" id="IPR025736">
    <property type="entry name" value="PucR_C-HTH_dom"/>
</dbReference>
<protein>
    <submittedName>
        <fullName evidence="5">PucR family transcriptional regulator ligand-binding domain-containing protein</fullName>
    </submittedName>
</protein>
<dbReference type="RefSeq" id="WP_269883651.1">
    <property type="nucleotide sequence ID" value="NZ_JAQAGZ010000015.1"/>
</dbReference>
<dbReference type="PANTHER" id="PTHR33744:SF1">
    <property type="entry name" value="DNA-BINDING TRANSCRIPTIONAL ACTIVATOR ADER"/>
    <property type="match status" value="1"/>
</dbReference>
<evidence type="ECO:0000259" key="2">
    <source>
        <dbReference type="Pfam" id="PF07905"/>
    </source>
</evidence>
<evidence type="ECO:0000313" key="6">
    <source>
        <dbReference type="Proteomes" id="UP001527882"/>
    </source>
</evidence>
<sequence>MKFEGVTVKELLRLPILKDAKVIGGEQGLDRIVRFTDIMEVPDIKGWLREGELILTTGYSIRHNPALLEDVVEHLAQVNGAALAIKPERFLSKIPQEVIDKSNLYHIPIIQIPPGIPYIDITYTIMEQILDRQAALLRRSEEIYKALTNLVLSNSGIQVMADNVAELVQCPIWVISSAGDVLVSSPADIPYVSTIKTRHWEVTVDKQFVGKLIVGKEQLDEFEQVCIEQARLVFSLELMRRKIAFDTEVRLRGSFLEELLLGLPLSRQEVEDKGSKLGLLPGWIWEVGMVEGDSSHFEEQSPFLSELNALIQRESEHRRIRVRSHVLRQGDRLILLLATGPLTDPIKKGSVGRDDVKEWPHILSSFLAGWSGIRVGFGSKCSLWEVHRSYIEARKAIFIGTHLDRYKAVFTFNDVEMFQLLLDASEQVPFDALIERKIGKLCLYDKQNGTDLVSTLYYYLATGGSLMETANLLYVHRNSVKYRLDRIKEISDADLENPLNRFVYYLCAAFYLLKKED</sequence>
<evidence type="ECO:0000256" key="1">
    <source>
        <dbReference type="ARBA" id="ARBA00006754"/>
    </source>
</evidence>
<dbReference type="PANTHER" id="PTHR33744">
    <property type="entry name" value="CARBOHYDRATE DIACID REGULATOR"/>
    <property type="match status" value="1"/>
</dbReference>
<comment type="similarity">
    <text evidence="1">Belongs to the CdaR family.</text>
</comment>
<evidence type="ECO:0000259" key="3">
    <source>
        <dbReference type="Pfam" id="PF13556"/>
    </source>
</evidence>
<dbReference type="EMBL" id="JAQAGZ010000015">
    <property type="protein sequence ID" value="MCZ8515124.1"/>
    <property type="molecule type" value="Genomic_DNA"/>
</dbReference>
<feature type="domain" description="Purine catabolism PurC-like" evidence="2">
    <location>
        <begin position="10"/>
        <end position="129"/>
    </location>
</feature>